<keyword evidence="1" id="KW-0677">Repeat</keyword>
<dbReference type="InterPro" id="IPR006145">
    <property type="entry name" value="PsdUridine_synth_RsuA/RluA"/>
</dbReference>
<feature type="domain" description="Pseudouridine synthase RsuA/RluA-like" evidence="4">
    <location>
        <begin position="707"/>
        <end position="870"/>
    </location>
</feature>
<feature type="compositionally biased region" description="Low complexity" evidence="3">
    <location>
        <begin position="9"/>
        <end position="26"/>
    </location>
</feature>
<dbReference type="GO" id="GO:0003723">
    <property type="term" value="F:RNA binding"/>
    <property type="evidence" value="ECO:0007669"/>
    <property type="project" value="InterPro"/>
</dbReference>
<dbReference type="InterPro" id="IPR020103">
    <property type="entry name" value="PsdUridine_synth_cat_dom_sf"/>
</dbReference>
<dbReference type="GO" id="GO:0001522">
    <property type="term" value="P:pseudouridine synthesis"/>
    <property type="evidence" value="ECO:0007669"/>
    <property type="project" value="InterPro"/>
</dbReference>
<feature type="repeat" description="PPR" evidence="2">
    <location>
        <begin position="241"/>
        <end position="275"/>
    </location>
</feature>
<dbReference type="Gene3D" id="3.30.2350.10">
    <property type="entry name" value="Pseudouridine synthase"/>
    <property type="match status" value="1"/>
</dbReference>
<evidence type="ECO:0000256" key="3">
    <source>
        <dbReference type="SAM" id="MobiDB-lite"/>
    </source>
</evidence>
<feature type="repeat" description="PPR" evidence="2">
    <location>
        <begin position="276"/>
        <end position="310"/>
    </location>
</feature>
<proteinExistence type="predicted"/>
<dbReference type="SUPFAM" id="SSF55120">
    <property type="entry name" value="Pseudouridine synthase"/>
    <property type="match status" value="1"/>
</dbReference>
<feature type="repeat" description="PPR" evidence="2">
    <location>
        <begin position="136"/>
        <end position="170"/>
    </location>
</feature>
<dbReference type="Pfam" id="PF01535">
    <property type="entry name" value="PPR"/>
    <property type="match status" value="3"/>
</dbReference>
<dbReference type="Proteomes" id="UP000626109">
    <property type="component" value="Unassembled WGS sequence"/>
</dbReference>
<protein>
    <recommendedName>
        <fullName evidence="4">Pseudouridine synthase RsuA/RluA-like domain-containing protein</fullName>
    </recommendedName>
</protein>
<feature type="region of interest" description="Disordered" evidence="3">
    <location>
        <begin position="1"/>
        <end position="26"/>
    </location>
</feature>
<sequence length="1028" mass="110732">MQTLQATPSSSSASSSQGASCGRAGQQYQKMSQQDAEVLVALGTSSTRDEVRRLLIPKIRFWRQDATLATKVLSSLARQRLPHVANWVIEVMQDLGVAVNNYHCGAAISACEKAGHWQLALKVLLWQMPEMSIKANAITYNAAISACSRGGQWQLAVGLLEQMHLASVASDVVSYNAAISACAVCGRWQLGIDVLARMPVLRLVPDRFSFSAAISACSKGGRWLLATDLLSQMLERQVRPNEISFNAAITACEKSGRWQPALELLAEMPSRALRPNEISCSALISACEKGGQWQLAVGLLCSMPLMKLRPNAISYNAAISACEKCSVWQMALALLGKMPEESLMPDVISHNAAISACGKAGQWQVALRILNKMLGVSLVASEISYSASINACERSGQWQLALQLLEQMPQKRLGPNYLCLSAAIGACGTASLWQMGMELLGQAPWSEVCVEAAVKACEKGRQWQLALLLLHQDGTAKSGLEDSGLEWTGGEAPGAFSGRSWRLAKLDSSDTPSGQEAKEQLAREALAELSEEEGLRSPRAVATLLWSLASLGVSDAALLQAANEAVASRLSMGQCSTRDLSKLAWSLASLGSREPLVFEGIQRELSRRAEQLLLFAEGVSTAAAPASSQRVTEFAMAALACAWACSCAGVPQSPSLQQAILRAGRALSRAAGPAAVVPLVAIQRVWGDQSRNCEALPKVVLELSDRLVVYKPAGWQVDDGQDEAGTGRGWLSSFLHALLPARQWPILSDDSHFRGFLHRLDVPSSGLLLVAKSYEAYYDLRLQLDTGTLVRDYVVLCHGWMDPKRREVRAPVHWCTNGRPTASSVTMSGRNSRTFLKVLCFSLLSGSALSLLAIRIATGRRHQIRLHTAHIGHPTVCDGKYSGPETYLSDHAWCPRNFLHRYRLAFSSPAAAELIAATSSTTAPMTTATAFDFTSPAIEAQAAWDASSPPRTLRHQVSEPLPNDLIEVLQRVTPVGGDGMSAKVLSRWLSAEASSDAWEAQEDLRSALATSRSEEQLGALEKNGGGGS</sequence>
<dbReference type="Pfam" id="PF13041">
    <property type="entry name" value="PPR_2"/>
    <property type="match status" value="2"/>
</dbReference>
<accession>A0A813JP28</accession>
<dbReference type="EMBL" id="CAJNNW010025816">
    <property type="protein sequence ID" value="CAE8680029.1"/>
    <property type="molecule type" value="Genomic_DNA"/>
</dbReference>
<evidence type="ECO:0000256" key="2">
    <source>
        <dbReference type="PROSITE-ProRule" id="PRU00708"/>
    </source>
</evidence>
<feature type="repeat" description="PPR" evidence="2">
    <location>
        <begin position="311"/>
        <end position="345"/>
    </location>
</feature>
<dbReference type="GO" id="GO:0009982">
    <property type="term" value="F:pseudouridine synthase activity"/>
    <property type="evidence" value="ECO:0007669"/>
    <property type="project" value="InterPro"/>
</dbReference>
<feature type="repeat" description="PPR" evidence="2">
    <location>
        <begin position="381"/>
        <end position="415"/>
    </location>
</feature>
<dbReference type="PANTHER" id="PTHR47936">
    <property type="entry name" value="PPR_LONG DOMAIN-CONTAINING PROTEIN"/>
    <property type="match status" value="1"/>
</dbReference>
<gene>
    <name evidence="5" type="ORF">PGLA2088_LOCUS21685</name>
</gene>
<dbReference type="Pfam" id="PF00849">
    <property type="entry name" value="PseudoU_synth_2"/>
    <property type="match status" value="1"/>
</dbReference>
<dbReference type="InterPro" id="IPR011990">
    <property type="entry name" value="TPR-like_helical_dom_sf"/>
</dbReference>
<reference evidence="5" key="1">
    <citation type="submission" date="2021-02" db="EMBL/GenBank/DDBJ databases">
        <authorList>
            <person name="Dougan E. K."/>
            <person name="Rhodes N."/>
            <person name="Thang M."/>
            <person name="Chan C."/>
        </authorList>
    </citation>
    <scope>NUCLEOTIDE SEQUENCE</scope>
</reference>
<feature type="repeat" description="PPR" evidence="2">
    <location>
        <begin position="206"/>
        <end position="240"/>
    </location>
</feature>
<dbReference type="Gene3D" id="1.25.40.10">
    <property type="entry name" value="Tetratricopeptide repeat domain"/>
    <property type="match status" value="3"/>
</dbReference>
<dbReference type="PANTHER" id="PTHR47936:SF1">
    <property type="entry name" value="PENTATRICOPEPTIDE REPEAT-CONTAINING PROTEIN GUN1, CHLOROPLASTIC"/>
    <property type="match status" value="1"/>
</dbReference>
<evidence type="ECO:0000259" key="4">
    <source>
        <dbReference type="Pfam" id="PF00849"/>
    </source>
</evidence>
<evidence type="ECO:0000313" key="5">
    <source>
        <dbReference type="EMBL" id="CAE8680029.1"/>
    </source>
</evidence>
<organism evidence="5 6">
    <name type="scientific">Polarella glacialis</name>
    <name type="common">Dinoflagellate</name>
    <dbReference type="NCBI Taxonomy" id="89957"/>
    <lineage>
        <taxon>Eukaryota</taxon>
        <taxon>Sar</taxon>
        <taxon>Alveolata</taxon>
        <taxon>Dinophyceae</taxon>
        <taxon>Suessiales</taxon>
        <taxon>Suessiaceae</taxon>
        <taxon>Polarella</taxon>
    </lineage>
</organism>
<dbReference type="NCBIfam" id="TIGR00756">
    <property type="entry name" value="PPR"/>
    <property type="match status" value="4"/>
</dbReference>
<evidence type="ECO:0000256" key="1">
    <source>
        <dbReference type="ARBA" id="ARBA00022737"/>
    </source>
</evidence>
<dbReference type="PROSITE" id="PS51375">
    <property type="entry name" value="PPR"/>
    <property type="match status" value="8"/>
</dbReference>
<feature type="repeat" description="PPR" evidence="2">
    <location>
        <begin position="171"/>
        <end position="205"/>
    </location>
</feature>
<dbReference type="InterPro" id="IPR002885">
    <property type="entry name" value="PPR_rpt"/>
</dbReference>
<feature type="repeat" description="PPR" evidence="2">
    <location>
        <begin position="346"/>
        <end position="380"/>
    </location>
</feature>
<dbReference type="AlphaFoldDB" id="A0A813JP28"/>
<dbReference type="CDD" id="cd02869">
    <property type="entry name" value="PseudoU_synth_RluA_like"/>
    <property type="match status" value="1"/>
</dbReference>
<dbReference type="Pfam" id="PF13812">
    <property type="entry name" value="PPR_3"/>
    <property type="match status" value="1"/>
</dbReference>
<feature type="region of interest" description="Disordered" evidence="3">
    <location>
        <begin position="1006"/>
        <end position="1028"/>
    </location>
</feature>
<evidence type="ECO:0000313" key="6">
    <source>
        <dbReference type="Proteomes" id="UP000626109"/>
    </source>
</evidence>
<comment type="caution">
    <text evidence="5">The sequence shown here is derived from an EMBL/GenBank/DDBJ whole genome shotgun (WGS) entry which is preliminary data.</text>
</comment>
<name>A0A813JP28_POLGL</name>